<dbReference type="GO" id="GO:0005085">
    <property type="term" value="F:guanyl-nucleotide exchange factor activity"/>
    <property type="evidence" value="ECO:0007669"/>
    <property type="project" value="UniProtKB-KW"/>
</dbReference>
<dbReference type="InterPro" id="IPR000408">
    <property type="entry name" value="Reg_chr_condens"/>
</dbReference>
<evidence type="ECO:0000256" key="7">
    <source>
        <dbReference type="PROSITE-ProRule" id="PRU00235"/>
    </source>
</evidence>
<dbReference type="InterPro" id="IPR009091">
    <property type="entry name" value="RCC1/BLIP-II"/>
</dbReference>
<dbReference type="InterPro" id="IPR059093">
    <property type="entry name" value="HA_Alsin"/>
</dbReference>
<dbReference type="GO" id="GO:0003677">
    <property type="term" value="F:DNA binding"/>
    <property type="evidence" value="ECO:0007669"/>
    <property type="project" value="UniProtKB-UniRule"/>
</dbReference>
<dbReference type="SUPFAM" id="SSF50985">
    <property type="entry name" value="RCC1/BLIP-II"/>
    <property type="match status" value="1"/>
</dbReference>
<dbReference type="Pfam" id="PF02493">
    <property type="entry name" value="MORN"/>
    <property type="match status" value="8"/>
</dbReference>
<dbReference type="InterPro" id="IPR003409">
    <property type="entry name" value="MORN"/>
</dbReference>
<dbReference type="Pfam" id="PF02204">
    <property type="entry name" value="VPS9"/>
    <property type="match status" value="1"/>
</dbReference>
<dbReference type="InterPro" id="IPR003123">
    <property type="entry name" value="VPS9"/>
</dbReference>
<evidence type="ECO:0000256" key="1">
    <source>
        <dbReference type="ARBA" id="ARBA00022658"/>
    </source>
</evidence>
<reference evidence="12" key="1">
    <citation type="submission" date="2020-11" db="EMBL/GenBank/DDBJ databases">
        <authorList>
            <person name="Whiteford S."/>
        </authorList>
    </citation>
    <scope>NUCLEOTIDE SEQUENCE</scope>
</reference>
<dbReference type="PANTHER" id="PTHR46089:SF2">
    <property type="entry name" value="ALSIN HOMOLOG"/>
    <property type="match status" value="1"/>
</dbReference>
<dbReference type="SMART" id="SM00698">
    <property type="entry name" value="MORN"/>
    <property type="match status" value="8"/>
</dbReference>
<dbReference type="Proteomes" id="UP000653454">
    <property type="component" value="Unassembled WGS sequence"/>
</dbReference>
<dbReference type="Pfam" id="PF26202">
    <property type="entry name" value="HA_Alsin"/>
    <property type="match status" value="1"/>
</dbReference>
<feature type="region of interest" description="Disordered" evidence="9">
    <location>
        <begin position="659"/>
        <end position="731"/>
    </location>
</feature>
<evidence type="ECO:0000256" key="5">
    <source>
        <dbReference type="ARBA" id="ARBA00022833"/>
    </source>
</evidence>
<sequence>MSDKENKRKCFKCGKSPATDNIKLFRFPKPGVKNILRCSLWAKYVFPNESDHASVAFQRKLYNEHRMLCQNHFADEDFMDASKQRLQNRAIPCDNERVTMTLPSYYDGPHSSRTPLEELINDKISKNEVANASTAKETQLYAKCVKYMKSVAKWSHIKQYYEVDNYNPNFVFAPSLTKDHLNPNCKQKMRVKLAAQVLSHTVSVGMFAKISNGSLPAEAVVTANVLFEMDKLFDCLNSDSPDLRRGKCHSTNMTAKTPHLQLFSKMKEFFQTMTFVGCPRTPPSQIGWVWTLNGVELIFKKLVKDHNVRSLATRRLQQDPLENLFGCIRGNCGSNTNPTTGQFVDGLKTAILSRLAHIGTTGNCEIDNNVIINNFDKLLSQSPTQPRATEGSGEITLDYTELSALSDKNVEENNAEAQACAYKGRAEMSQHKFWRGLTPLNISSSQQVPDKIIKLCTLGTEFVVLANDHGLYLCSSEEDYLSFKKVAGISAIDISYHNDILYIIDVHGRLYKTDSNFENTEEIVVREDAKCCPHGFKSSSFKVKFRNVVTSDFGQLFISSEGQLWGSGIMPQISLDSSNIKKVPFFEGRTVYSASIGENFAAVIARKNVRRSDNCDTDSDNDDEEVFASNCSQCQTIIGLASPASVPSLTETCPLGVQLSKSSEDSSSTTAPQTDVHIDTHSFTEDSSPSSEESKIARTNAEKSSNNMKSEGDSKSLDTIVANDDDNQDSSSEIIEENTEKINNIFINTDAARQFLSRQLSWVSAAGEDYLVEYTEKPTRIIKENVSNLTNFVYEGVKTVGDKVATLSRHVSGSSDNNEIVEFQSRLQNDDMTSLMYSCASTCHLDDLHFSTSTVSSEKDFEVAHKNENIKNMSKLGKNILATELWTWGDISHGQLGIGDTIKRIKPVVVMSLCGFGLQKVSCGKWHCSALTLDGRLFMWGYNHYKQVSLDSRDDKSGPKQFTENSDSDRVRDMIATDHHTLAYTHNENIFYMGKHTEGFTETAVNLNTKVDEEEPKENANEIALVKIHDHFNNLVKSKSKNMCYHWRVLSSGNFSYCSVEESHRSPEFQDLSIAQRYLEEMILIYHSLLKPFLKKSKAISAHSNIYETVCDIFGDILNLTALNVLSMWQYAEKHISECDISLIKSFEEYIYLYRKYYIAVSNLIVIGGFAHINSIVDVLTSVYNLFSDQLPSNKQKNNKKTLEAVVALAFVQPLTRLSSYKCIAQSLLRHKTKRKHDNKAHVDDKINRVITALDTLIDEQEKKRKEAEITKLFWESCGKSLEQYRTPDRRLIRESKSRPMNLVNPGRFSSHWFILFNDLFIHVVGSTPNVHHLETLWVEPVTNTDSLQNIIQLTTPEEVISVSTPSEQEKSEWVQALNTSIKTVLNKESNYKPPSIRTASYTFSSKSQFYKEATFNGRWLDGKVHGTGKVEWPEGKFYVGQFQMNALSGHGKMEIPGVGIYEGQWKDNLQNGYGVMKYTNADIYEGYFKDGSPHGHGIKKQGDFTSSSATIYTGEWVNGVKQGYGVMDDIGKGEKYLGSWSDNKKNGCGLIVTLDGIYYEGLFMQDVLTGHGVMVFEDGTHYEGEFRSAGVFSGKGILTFSSGDKIEGCLSGAWTEGVKISNATMQLNVSNPVLPANSKPNSFGKLCVAPNQKWNALFRQCYQCLGVPETLLTPTGSHLSNGTTNNQTIDNKRIWQNVAVAISCSHKEKHNVKKSAKLQKDLEKSVDCLEVIPQFGQDALKLDDYMELKQYLHNACESTHHPLGQLVLGLTNAFNTTYGGVRVHPLLLSHAVKELKSITSRIYQVVRLLFPALPPDGTDIVLPYKAREEDDVGESNAIDGEVVSAASLLQPTLLPRVHPALFVLYALHNKREDDLYWRRLMKWNKQPDIALMAFLGIDQKFWVTSYPHLEPKSPLKDQLFEEAVETLQQLKTTFSPIEKLLVIRSTFQKMTTAVQQELGKDYLWSMDELFPVFHFVVVRARILQLGSEIHFVEDFLERAMQHGELGLMFTTLKACYFQILQEKLSIG</sequence>
<keyword evidence="2" id="KW-0479">Metal-binding</keyword>
<dbReference type="Gene3D" id="1.20.1050.80">
    <property type="entry name" value="VPS9 domain"/>
    <property type="match status" value="1"/>
</dbReference>
<keyword evidence="3" id="KW-0677">Repeat</keyword>
<feature type="domain" description="VPS9" evidence="11">
    <location>
        <begin position="1886"/>
        <end position="2028"/>
    </location>
</feature>
<evidence type="ECO:0000256" key="8">
    <source>
        <dbReference type="PROSITE-ProRule" id="PRU00309"/>
    </source>
</evidence>
<dbReference type="CDD" id="cd13269">
    <property type="entry name" value="PH_alsin"/>
    <property type="match status" value="1"/>
</dbReference>
<dbReference type="PANTHER" id="PTHR46089">
    <property type="entry name" value="ALSIN HOMOLOG"/>
    <property type="match status" value="1"/>
</dbReference>
<feature type="repeat" description="RCC1" evidence="7">
    <location>
        <begin position="935"/>
        <end position="987"/>
    </location>
</feature>
<dbReference type="InterPro" id="IPR057248">
    <property type="entry name" value="Alsin-like_PH"/>
</dbReference>
<evidence type="ECO:0000313" key="13">
    <source>
        <dbReference type="Proteomes" id="UP000653454"/>
    </source>
</evidence>
<dbReference type="Pfam" id="PF21789">
    <property type="entry name" value="TNP-like_RNaseH_C"/>
    <property type="match status" value="1"/>
</dbReference>
<feature type="domain" description="THAP-type" evidence="10">
    <location>
        <begin position="1"/>
        <end position="95"/>
    </location>
</feature>
<evidence type="ECO:0000256" key="2">
    <source>
        <dbReference type="ARBA" id="ARBA00022723"/>
    </source>
</evidence>
<keyword evidence="5" id="KW-0862">Zinc</keyword>
<dbReference type="Gene3D" id="2.130.10.30">
    <property type="entry name" value="Regulator of chromosome condensation 1/beta-lactamase-inhibitor protein II"/>
    <property type="match status" value="1"/>
</dbReference>
<dbReference type="SUPFAM" id="SSF50729">
    <property type="entry name" value="PH domain-like"/>
    <property type="match status" value="1"/>
</dbReference>
<comment type="caution">
    <text evidence="12">The sequence shown here is derived from an EMBL/GenBank/DDBJ whole genome shotgun (WGS) entry which is preliminary data.</text>
</comment>
<dbReference type="Pfam" id="PF25582">
    <property type="entry name" value="DH_Alsin"/>
    <property type="match status" value="1"/>
</dbReference>
<gene>
    <name evidence="12" type="ORF">PLXY2_LOCUS7331</name>
</gene>
<dbReference type="InterPro" id="IPR037191">
    <property type="entry name" value="VPS9_dom_sf"/>
</dbReference>
<name>A0A8S4EZ88_PLUXY</name>
<accession>A0A8S4EZ88</accession>
<evidence type="ECO:0000256" key="4">
    <source>
        <dbReference type="ARBA" id="ARBA00022771"/>
    </source>
</evidence>
<dbReference type="EMBL" id="CAJHNJ030000025">
    <property type="protein sequence ID" value="CAG9121497.1"/>
    <property type="molecule type" value="Genomic_DNA"/>
</dbReference>
<dbReference type="PROSITE" id="PS51205">
    <property type="entry name" value="VPS9"/>
    <property type="match status" value="1"/>
</dbReference>
<dbReference type="SUPFAM" id="SSF109993">
    <property type="entry name" value="VPS9 domain"/>
    <property type="match status" value="1"/>
</dbReference>
<keyword evidence="13" id="KW-1185">Reference proteome</keyword>
<dbReference type="SUPFAM" id="SSF82185">
    <property type="entry name" value="Histone H3 K4-specific methyltransferase SET7/9 N-terminal domain"/>
    <property type="match status" value="2"/>
</dbReference>
<dbReference type="GO" id="GO:0031267">
    <property type="term" value="F:small GTPase binding"/>
    <property type="evidence" value="ECO:0007669"/>
    <property type="project" value="TreeGrafter"/>
</dbReference>
<dbReference type="PROSITE" id="PS50950">
    <property type="entry name" value="ZF_THAP"/>
    <property type="match status" value="1"/>
</dbReference>
<evidence type="ECO:0000256" key="3">
    <source>
        <dbReference type="ARBA" id="ARBA00022737"/>
    </source>
</evidence>
<dbReference type="InterPro" id="IPR011993">
    <property type="entry name" value="PH-like_dom_sf"/>
</dbReference>
<keyword evidence="6 8" id="KW-0238">DNA-binding</keyword>
<dbReference type="GO" id="GO:0005737">
    <property type="term" value="C:cytoplasm"/>
    <property type="evidence" value="ECO:0007669"/>
    <property type="project" value="TreeGrafter"/>
</dbReference>
<evidence type="ECO:0000313" key="12">
    <source>
        <dbReference type="EMBL" id="CAG9121497.1"/>
    </source>
</evidence>
<dbReference type="GO" id="GO:0008270">
    <property type="term" value="F:zinc ion binding"/>
    <property type="evidence" value="ECO:0007669"/>
    <property type="project" value="UniProtKB-KW"/>
</dbReference>
<evidence type="ECO:0000259" key="10">
    <source>
        <dbReference type="PROSITE" id="PS50950"/>
    </source>
</evidence>
<proteinExistence type="predicted"/>
<dbReference type="Pfam" id="PF25383">
    <property type="entry name" value="PH_alsin"/>
    <property type="match status" value="1"/>
</dbReference>
<dbReference type="InterPro" id="IPR006612">
    <property type="entry name" value="THAP_Znf"/>
</dbReference>
<evidence type="ECO:0000256" key="9">
    <source>
        <dbReference type="SAM" id="MobiDB-lite"/>
    </source>
</evidence>
<organism evidence="12 13">
    <name type="scientific">Plutella xylostella</name>
    <name type="common">Diamondback moth</name>
    <name type="synonym">Plutella maculipennis</name>
    <dbReference type="NCBI Taxonomy" id="51655"/>
    <lineage>
        <taxon>Eukaryota</taxon>
        <taxon>Metazoa</taxon>
        <taxon>Ecdysozoa</taxon>
        <taxon>Arthropoda</taxon>
        <taxon>Hexapoda</taxon>
        <taxon>Insecta</taxon>
        <taxon>Pterygota</taxon>
        <taxon>Neoptera</taxon>
        <taxon>Endopterygota</taxon>
        <taxon>Lepidoptera</taxon>
        <taxon>Glossata</taxon>
        <taxon>Ditrysia</taxon>
        <taxon>Yponomeutoidea</taxon>
        <taxon>Plutellidae</taxon>
        <taxon>Plutella</taxon>
    </lineage>
</organism>
<dbReference type="InterPro" id="IPR051984">
    <property type="entry name" value="Alsin"/>
</dbReference>
<evidence type="ECO:0000259" key="11">
    <source>
        <dbReference type="PROSITE" id="PS51205"/>
    </source>
</evidence>
<keyword evidence="1" id="KW-0344">Guanine-nucleotide releasing factor</keyword>
<dbReference type="Pfam" id="PF25384">
    <property type="entry name" value="Alsin_RLD"/>
    <property type="match status" value="1"/>
</dbReference>
<dbReference type="Pfam" id="PF21788">
    <property type="entry name" value="TNP-like_GBD"/>
    <property type="match status" value="1"/>
</dbReference>
<dbReference type="InterPro" id="IPR048367">
    <property type="entry name" value="TNP-like_RNaseH_C"/>
</dbReference>
<dbReference type="InterPro" id="IPR048366">
    <property type="entry name" value="TNP-like_GBD"/>
</dbReference>
<keyword evidence="4 8" id="KW-0863">Zinc-finger</keyword>
<protein>
    <submittedName>
        <fullName evidence="12">(diamondback moth) hypothetical protein</fullName>
    </submittedName>
</protein>
<evidence type="ECO:0000256" key="6">
    <source>
        <dbReference type="ARBA" id="ARBA00023125"/>
    </source>
</evidence>
<dbReference type="GO" id="GO:0016197">
    <property type="term" value="P:endosomal transport"/>
    <property type="evidence" value="ECO:0007669"/>
    <property type="project" value="TreeGrafter"/>
</dbReference>
<dbReference type="PROSITE" id="PS50012">
    <property type="entry name" value="RCC1_3"/>
    <property type="match status" value="2"/>
</dbReference>
<dbReference type="Gene3D" id="2.30.29.30">
    <property type="entry name" value="Pleckstrin-homology domain (PH domain)/Phosphotyrosine-binding domain (PTB)"/>
    <property type="match status" value="1"/>
</dbReference>
<feature type="repeat" description="RCC1" evidence="7">
    <location>
        <begin position="883"/>
        <end position="934"/>
    </location>
</feature>
<dbReference type="Gene3D" id="2.20.110.10">
    <property type="entry name" value="Histone H3 K4-specific methyltransferase SET7/9 N-terminal domain"/>
    <property type="match status" value="4"/>
</dbReference>